<dbReference type="OrthoDB" id="9771846at2"/>
<evidence type="ECO:0000313" key="1">
    <source>
        <dbReference type="EMBL" id="QFZ19513.1"/>
    </source>
</evidence>
<dbReference type="Gene3D" id="3.40.50.150">
    <property type="entry name" value="Vaccinia Virus protein VP39"/>
    <property type="match status" value="1"/>
</dbReference>
<dbReference type="AlphaFoldDB" id="A0A5Q0H075"/>
<dbReference type="InterPro" id="IPR029063">
    <property type="entry name" value="SAM-dependent_MTases_sf"/>
</dbReference>
<proteinExistence type="predicted"/>
<dbReference type="SUPFAM" id="SSF53335">
    <property type="entry name" value="S-adenosyl-L-methionine-dependent methyltransferases"/>
    <property type="match status" value="1"/>
</dbReference>
<dbReference type="EMBL" id="CP034550">
    <property type="protein sequence ID" value="QFZ19513.1"/>
    <property type="molecule type" value="Genomic_DNA"/>
</dbReference>
<evidence type="ECO:0000313" key="2">
    <source>
        <dbReference type="Proteomes" id="UP000325787"/>
    </source>
</evidence>
<gene>
    <name evidence="1" type="ORF">EKG83_20605</name>
</gene>
<reference evidence="2" key="1">
    <citation type="journal article" date="2021" name="Curr. Microbiol.">
        <title>Complete genome of nocamycin-producing strain Saccharothrix syringae NRRL B-16468 reveals the biosynthetic potential for secondary metabolites.</title>
        <authorList>
            <person name="Mo X."/>
            <person name="Yang S."/>
        </authorList>
    </citation>
    <scope>NUCLEOTIDE SEQUENCE [LARGE SCALE GENOMIC DNA]</scope>
    <source>
        <strain evidence="2">ATCC 51364 / DSM 43886 / JCM 6844 / KCTC 9398 / NBRC 14523 / NRRL B-16468 / INA 2240</strain>
    </source>
</reference>
<dbReference type="GO" id="GO:0008168">
    <property type="term" value="F:methyltransferase activity"/>
    <property type="evidence" value="ECO:0007669"/>
    <property type="project" value="UniProtKB-KW"/>
</dbReference>
<name>A0A5Q0H075_SACSY</name>
<sequence>MKLARALVKAVRGAASVVRDPLYVPAGHYYSPVPARRDVERAVRVDRRVGRLPGIELHEARQRELAVELAPLWADVPTGHFADWRYRPDNPMFGLADAALYYSLLARLRSRNVVEVGSGFSSAIALDATDRFALECAFTFVEPYPERLLGLLRPEDRARCEVVPTPVQDVPPEVFDRLGPDDVLFIDSTHVSKAGSDVNHLFFEVLPRLAAGVVVHVHDVFWPFEYPVDWLREGRNWTEDYLLRAFLSYNSAFEVLLFGSWLWQVERDLVRDVWPRAAGQTPGSIWLRKTAT</sequence>
<keyword evidence="2" id="KW-1185">Reference proteome</keyword>
<organism evidence="1 2">
    <name type="scientific">Saccharothrix syringae</name>
    <name type="common">Nocardiopsis syringae</name>
    <dbReference type="NCBI Taxonomy" id="103733"/>
    <lineage>
        <taxon>Bacteria</taxon>
        <taxon>Bacillati</taxon>
        <taxon>Actinomycetota</taxon>
        <taxon>Actinomycetes</taxon>
        <taxon>Pseudonocardiales</taxon>
        <taxon>Pseudonocardiaceae</taxon>
        <taxon>Saccharothrix</taxon>
    </lineage>
</organism>
<dbReference type="RefSeq" id="WP_051766045.1">
    <property type="nucleotide sequence ID" value="NZ_CP034550.1"/>
</dbReference>
<protein>
    <submittedName>
        <fullName evidence="1">Class I SAM-dependent methyltransferase</fullName>
    </submittedName>
</protein>
<dbReference type="Pfam" id="PF13578">
    <property type="entry name" value="Methyltransf_24"/>
    <property type="match status" value="1"/>
</dbReference>
<dbReference type="Proteomes" id="UP000325787">
    <property type="component" value="Chromosome"/>
</dbReference>
<accession>A0A5Q0H075</accession>
<dbReference type="GO" id="GO:0032259">
    <property type="term" value="P:methylation"/>
    <property type="evidence" value="ECO:0007669"/>
    <property type="project" value="UniProtKB-KW"/>
</dbReference>
<keyword evidence="1" id="KW-0808">Transferase</keyword>
<keyword evidence="1" id="KW-0489">Methyltransferase</keyword>
<dbReference type="KEGG" id="ssyi:EKG83_20605"/>